<dbReference type="InterPro" id="IPR025498">
    <property type="entry name" value="DUF4389"/>
</dbReference>
<gene>
    <name evidence="3" type="ORF">SAMN04487820_105346</name>
</gene>
<dbReference type="EMBL" id="FNFM01000005">
    <property type="protein sequence ID" value="SDK23049.1"/>
    <property type="molecule type" value="Genomic_DNA"/>
</dbReference>
<evidence type="ECO:0000313" key="4">
    <source>
        <dbReference type="Proteomes" id="UP000199213"/>
    </source>
</evidence>
<proteinExistence type="predicted"/>
<evidence type="ECO:0000256" key="2">
    <source>
        <dbReference type="SAM" id="Phobius"/>
    </source>
</evidence>
<evidence type="ECO:0000256" key="1">
    <source>
        <dbReference type="SAM" id="MobiDB-lite"/>
    </source>
</evidence>
<dbReference type="OrthoDB" id="156718at2"/>
<dbReference type="Pfam" id="PF14333">
    <property type="entry name" value="DUF4389"/>
    <property type="match status" value="1"/>
</dbReference>
<feature type="region of interest" description="Disordered" evidence="1">
    <location>
        <begin position="1"/>
        <end position="20"/>
    </location>
</feature>
<dbReference type="AlphaFoldDB" id="A0A1G9A6P7"/>
<feature type="transmembrane region" description="Helical" evidence="2">
    <location>
        <begin position="67"/>
        <end position="86"/>
    </location>
</feature>
<protein>
    <recommendedName>
        <fullName evidence="5">DUF4389 domain-containing protein</fullName>
    </recommendedName>
</protein>
<feature type="compositionally biased region" description="Polar residues" evidence="1">
    <location>
        <begin position="1"/>
        <end position="13"/>
    </location>
</feature>
<organism evidence="3 4">
    <name type="scientific">Actinopolyspora mzabensis</name>
    <dbReference type="NCBI Taxonomy" id="995066"/>
    <lineage>
        <taxon>Bacteria</taxon>
        <taxon>Bacillati</taxon>
        <taxon>Actinomycetota</taxon>
        <taxon>Actinomycetes</taxon>
        <taxon>Actinopolysporales</taxon>
        <taxon>Actinopolysporaceae</taxon>
        <taxon>Actinopolyspora</taxon>
    </lineage>
</organism>
<evidence type="ECO:0000313" key="3">
    <source>
        <dbReference type="EMBL" id="SDK23049.1"/>
    </source>
</evidence>
<evidence type="ECO:0008006" key="5">
    <source>
        <dbReference type="Google" id="ProtNLM"/>
    </source>
</evidence>
<keyword evidence="2" id="KW-1133">Transmembrane helix</keyword>
<reference evidence="4" key="1">
    <citation type="submission" date="2016-10" db="EMBL/GenBank/DDBJ databases">
        <authorList>
            <person name="Varghese N."/>
            <person name="Submissions S."/>
        </authorList>
    </citation>
    <scope>NUCLEOTIDE SEQUENCE [LARGE SCALE GENOMIC DNA]</scope>
    <source>
        <strain evidence="4">DSM 45460</strain>
    </source>
</reference>
<feature type="transmembrane region" description="Helical" evidence="2">
    <location>
        <begin position="156"/>
        <end position="179"/>
    </location>
</feature>
<feature type="transmembrane region" description="Helical" evidence="2">
    <location>
        <begin position="36"/>
        <end position="55"/>
    </location>
</feature>
<accession>A0A1G9A6P7</accession>
<dbReference type="Proteomes" id="UP000199213">
    <property type="component" value="Unassembled WGS sequence"/>
</dbReference>
<keyword evidence="2" id="KW-0812">Transmembrane</keyword>
<name>A0A1G9A6P7_ACTMZ</name>
<keyword evidence="4" id="KW-1185">Reference proteome</keyword>
<keyword evidence="2" id="KW-0472">Membrane</keyword>
<dbReference type="RefSeq" id="WP_092627874.1">
    <property type="nucleotide sequence ID" value="NZ_FNFM01000005.1"/>
</dbReference>
<sequence>MSGDASETGSAGSTRRPHPVRFDVEYPDRELNRVGTAFRLILAVPILVLLSSVGGRTMQFGEGSAEVVLSSAGGMLFVPPLLMLLFRRKYPYWWFEWNRELLRFTNRVIVYVALLDDRYPSTDEHQAVHLDFDAPEERTLNRWLPLVKWLLAVPHYVVLFFLDIAAVVAVVAAWFAIVFTGRHPRVLFDFLVGVGRWHNRVISYAWILVTDRYPPFRLAP</sequence>